<feature type="compositionally biased region" description="Polar residues" evidence="5">
    <location>
        <begin position="158"/>
        <end position="170"/>
    </location>
</feature>
<evidence type="ECO:0000313" key="6">
    <source>
        <dbReference type="EMBL" id="WVN89995.1"/>
    </source>
</evidence>
<feature type="region of interest" description="Disordered" evidence="5">
    <location>
        <begin position="57"/>
        <end position="82"/>
    </location>
</feature>
<dbReference type="GO" id="GO:0075523">
    <property type="term" value="P:viral translational frameshifting"/>
    <property type="evidence" value="ECO:0007669"/>
    <property type="project" value="UniProtKB-KW"/>
</dbReference>
<evidence type="ECO:0000256" key="1">
    <source>
        <dbReference type="ARBA" id="ARBA00002307"/>
    </source>
</evidence>
<feature type="region of interest" description="Disordered" evidence="5">
    <location>
        <begin position="94"/>
        <end position="123"/>
    </location>
</feature>
<reference evidence="6" key="1">
    <citation type="submission" date="2016-06" db="EMBL/GenBank/DDBJ databases">
        <authorList>
            <person name="Cuomo C."/>
            <person name="Litvintseva A."/>
            <person name="Heitman J."/>
            <person name="Chen Y."/>
            <person name="Sun S."/>
            <person name="Springer D."/>
            <person name="Dromer F."/>
            <person name="Young S."/>
            <person name="Zeng Q."/>
            <person name="Chapman S."/>
            <person name="Gujja S."/>
            <person name="Saif S."/>
            <person name="Birren B."/>
        </authorList>
    </citation>
    <scope>NUCLEOTIDE SEQUENCE</scope>
    <source>
        <strain evidence="6">CBS 7841</strain>
    </source>
</reference>
<dbReference type="InterPro" id="IPR002993">
    <property type="entry name" value="ODC_AZ"/>
</dbReference>
<gene>
    <name evidence="6" type="ORF">L203_105226</name>
</gene>
<dbReference type="GO" id="GO:0008073">
    <property type="term" value="F:ornithine decarboxylase inhibitor activity"/>
    <property type="evidence" value="ECO:0007669"/>
    <property type="project" value="InterPro"/>
</dbReference>
<keyword evidence="4" id="KW-0688">Ribosomal frameshifting</keyword>
<accession>A0AAJ8M2B3</accession>
<comment type="subunit">
    <text evidence="3">Interacts with ODC and thereby sterically blocks ODC homodimerization.</text>
</comment>
<dbReference type="Pfam" id="PF02100">
    <property type="entry name" value="ODC_AZ"/>
    <property type="match status" value="1"/>
</dbReference>
<evidence type="ECO:0000313" key="7">
    <source>
        <dbReference type="Proteomes" id="UP000094043"/>
    </source>
</evidence>
<sequence>MSFTPNMRINRNLCPAGVSGSAGTGASINTSLLFSPNYHHDTDNAYSVPLAIARAGGKGGRRRTLSGNGNAGEPSENRRESLTSYLQQYFSRSLSSDQPFHPHPHIPASSVNLATPPSSFTQSVSIPQAHPIASSNMRHMSLPLTPSSLPGISERQEPSVQSDSTSTSPNLDECNTAVTALISSIFPQHATTISLLSHTLEIITPPQLSLYGFIVDFPPPCTSGRTAFVYIPPGHSTVNQRPESLSPNFSQVLRPHDPTFLSSSPSNSSPLPSTTYALDIRESLTALLDLAAESLGAIQLVLVLDRERTEQEALAEMLHSLMYVGGQVVKSGGLEYGWEWNMTKWVLVGLEL</sequence>
<dbReference type="AlphaFoldDB" id="A0AAJ8M2B3"/>
<dbReference type="InterPro" id="IPR038581">
    <property type="entry name" value="ODC_AZ_sf"/>
</dbReference>
<dbReference type="SUPFAM" id="SSF55729">
    <property type="entry name" value="Acyl-CoA N-acyltransferases (Nat)"/>
    <property type="match status" value="1"/>
</dbReference>
<comment type="function">
    <text evidence="1">Ornithine decarboxylase (ODC) antizyme protein that negatively regulates ODC activity and intracellular polyamine biosynthesis in response to increased intracellular polyamine levels. Binds to ODC monomers, inhibiting the assembly of the functional ODC homodimer, and targets the monomers for ubiquitin-independent proteolytic destruction by the 26S proteasome.</text>
</comment>
<feature type="compositionally biased region" description="Polar residues" evidence="5">
    <location>
        <begin position="109"/>
        <end position="123"/>
    </location>
</feature>
<dbReference type="KEGG" id="cdep:91089435"/>
<dbReference type="RefSeq" id="XP_066070695.1">
    <property type="nucleotide sequence ID" value="XM_066214598.1"/>
</dbReference>
<dbReference type="Proteomes" id="UP000094043">
    <property type="component" value="Chromosome 6"/>
</dbReference>
<evidence type="ECO:0008006" key="8">
    <source>
        <dbReference type="Google" id="ProtNLM"/>
    </source>
</evidence>
<proteinExistence type="inferred from homology"/>
<reference evidence="6" key="2">
    <citation type="journal article" date="2022" name="Elife">
        <title>Obligate sexual reproduction of a homothallic fungus closely related to the Cryptococcus pathogenic species complex.</title>
        <authorList>
            <person name="Passer A.R."/>
            <person name="Clancey S.A."/>
            <person name="Shea T."/>
            <person name="David-Palma M."/>
            <person name="Averette A.F."/>
            <person name="Boekhout T."/>
            <person name="Porcel B.M."/>
            <person name="Nowrousian M."/>
            <person name="Cuomo C.A."/>
            <person name="Sun S."/>
            <person name="Heitman J."/>
            <person name="Coelho M.A."/>
        </authorList>
    </citation>
    <scope>NUCLEOTIDE SEQUENCE</scope>
    <source>
        <strain evidence="6">CBS 7841</strain>
    </source>
</reference>
<dbReference type="EMBL" id="CP143789">
    <property type="protein sequence ID" value="WVN89995.1"/>
    <property type="molecule type" value="Genomic_DNA"/>
</dbReference>
<keyword evidence="7" id="KW-1185">Reference proteome</keyword>
<feature type="region of interest" description="Disordered" evidence="5">
    <location>
        <begin position="138"/>
        <end position="170"/>
    </location>
</feature>
<comment type="similarity">
    <text evidence="2">Belongs to the ODC antizyme family.</text>
</comment>
<dbReference type="Gene3D" id="3.40.630.60">
    <property type="match status" value="1"/>
</dbReference>
<evidence type="ECO:0000256" key="3">
    <source>
        <dbReference type="ARBA" id="ARBA00011486"/>
    </source>
</evidence>
<protein>
    <recommendedName>
        <fullName evidence="8">Ornithine decarboxylase antizyme</fullName>
    </recommendedName>
</protein>
<evidence type="ECO:0000256" key="2">
    <source>
        <dbReference type="ARBA" id="ARBA00008796"/>
    </source>
</evidence>
<organism evidence="6 7">
    <name type="scientific">Cryptococcus depauperatus CBS 7841</name>
    <dbReference type="NCBI Taxonomy" id="1295531"/>
    <lineage>
        <taxon>Eukaryota</taxon>
        <taxon>Fungi</taxon>
        <taxon>Dikarya</taxon>
        <taxon>Basidiomycota</taxon>
        <taxon>Agaricomycotina</taxon>
        <taxon>Tremellomycetes</taxon>
        <taxon>Tremellales</taxon>
        <taxon>Cryptococcaceae</taxon>
        <taxon>Cryptococcus</taxon>
    </lineage>
</organism>
<evidence type="ECO:0000256" key="5">
    <source>
        <dbReference type="SAM" id="MobiDB-lite"/>
    </source>
</evidence>
<dbReference type="InterPro" id="IPR016181">
    <property type="entry name" value="Acyl_CoA_acyltransferase"/>
</dbReference>
<feature type="compositionally biased region" description="Polar residues" evidence="5">
    <location>
        <begin position="138"/>
        <end position="150"/>
    </location>
</feature>
<dbReference type="GeneID" id="91089435"/>
<reference evidence="6" key="3">
    <citation type="submission" date="2024-01" db="EMBL/GenBank/DDBJ databases">
        <authorList>
            <person name="Coelho M.A."/>
            <person name="David-Palma M."/>
            <person name="Shea T."/>
            <person name="Sun S."/>
            <person name="Cuomo C.A."/>
            <person name="Heitman J."/>
        </authorList>
    </citation>
    <scope>NUCLEOTIDE SEQUENCE</scope>
    <source>
        <strain evidence="6">CBS 7841</strain>
    </source>
</reference>
<name>A0AAJ8M2B3_9TREE</name>
<evidence type="ECO:0000256" key="4">
    <source>
        <dbReference type="ARBA" id="ARBA00022758"/>
    </source>
</evidence>